<dbReference type="Proteomes" id="UP000628442">
    <property type="component" value="Unassembled WGS sequence"/>
</dbReference>
<sequence length="69" mass="6891">MTQHMTFAAPGKRAWWIIAGVMGGLAGLALDLSAAGGLSGEAAKWGGIGALFGVTVGVTSLLRNALHGQ</sequence>
<reference evidence="3 4" key="2">
    <citation type="submission" date="2019-02" db="EMBL/GenBank/DDBJ databases">
        <title>Draft Genome Sequences of Six Type Strains of the Genus Massilia.</title>
        <authorList>
            <person name="Miess H."/>
            <person name="Frediansyhah A."/>
            <person name="Gross H."/>
        </authorList>
    </citation>
    <scope>NUCLEOTIDE SEQUENCE [LARGE SCALE GENOMIC DNA]</scope>
    <source>
        <strain evidence="3 4">DSM 17472</strain>
    </source>
</reference>
<keyword evidence="1" id="KW-0472">Membrane</keyword>
<evidence type="ECO:0000256" key="1">
    <source>
        <dbReference type="SAM" id="Phobius"/>
    </source>
</evidence>
<reference evidence="2" key="3">
    <citation type="submission" date="2022-12" db="EMBL/GenBank/DDBJ databases">
        <authorList>
            <person name="Sun Q."/>
            <person name="Kim S."/>
        </authorList>
    </citation>
    <scope>NUCLEOTIDE SEQUENCE</scope>
    <source>
        <strain evidence="2">KCTC 12343</strain>
    </source>
</reference>
<dbReference type="EMBL" id="CP036401">
    <property type="protein sequence ID" value="QBI02147.1"/>
    <property type="molecule type" value="Genomic_DNA"/>
</dbReference>
<feature type="transmembrane region" description="Helical" evidence="1">
    <location>
        <begin position="14"/>
        <end position="36"/>
    </location>
</feature>
<evidence type="ECO:0000313" key="5">
    <source>
        <dbReference type="Proteomes" id="UP000628442"/>
    </source>
</evidence>
<dbReference type="Proteomes" id="UP000292307">
    <property type="component" value="Chromosome"/>
</dbReference>
<gene>
    <name evidence="3" type="ORF">EYF70_15755</name>
    <name evidence="2" type="ORF">GCM10007387_48450</name>
</gene>
<name>A0A411WZI6_9BURK</name>
<proteinExistence type="predicted"/>
<feature type="transmembrane region" description="Helical" evidence="1">
    <location>
        <begin position="42"/>
        <end position="62"/>
    </location>
</feature>
<keyword evidence="4" id="KW-1185">Reference proteome</keyword>
<accession>A0A411WZI6</accession>
<organism evidence="2 5">
    <name type="scientific">Pseudoduganella albidiflava</name>
    <dbReference type="NCBI Taxonomy" id="321983"/>
    <lineage>
        <taxon>Bacteria</taxon>
        <taxon>Pseudomonadati</taxon>
        <taxon>Pseudomonadota</taxon>
        <taxon>Betaproteobacteria</taxon>
        <taxon>Burkholderiales</taxon>
        <taxon>Oxalobacteraceae</taxon>
        <taxon>Telluria group</taxon>
        <taxon>Pseudoduganella</taxon>
    </lineage>
</organism>
<dbReference type="EMBL" id="BMWV01000013">
    <property type="protein sequence ID" value="GGY60164.1"/>
    <property type="molecule type" value="Genomic_DNA"/>
</dbReference>
<keyword evidence="1" id="KW-1133">Transmembrane helix</keyword>
<dbReference type="RefSeq" id="WP_131146262.1">
    <property type="nucleotide sequence ID" value="NZ_BMWV01000013.1"/>
</dbReference>
<evidence type="ECO:0000313" key="3">
    <source>
        <dbReference type="EMBL" id="QBI02147.1"/>
    </source>
</evidence>
<dbReference type="AlphaFoldDB" id="A0A411WZI6"/>
<evidence type="ECO:0000313" key="4">
    <source>
        <dbReference type="Proteomes" id="UP000292307"/>
    </source>
</evidence>
<reference evidence="2" key="1">
    <citation type="journal article" date="2014" name="Int. J. Syst. Evol. Microbiol.">
        <title>Complete genome sequence of Corynebacterium casei LMG S-19264T (=DSM 44701T), isolated from a smear-ripened cheese.</title>
        <authorList>
            <consortium name="US DOE Joint Genome Institute (JGI-PGF)"/>
            <person name="Walter F."/>
            <person name="Albersmeier A."/>
            <person name="Kalinowski J."/>
            <person name="Ruckert C."/>
        </authorList>
    </citation>
    <scope>NUCLEOTIDE SEQUENCE</scope>
    <source>
        <strain evidence="2">KCTC 12343</strain>
    </source>
</reference>
<evidence type="ECO:0000313" key="2">
    <source>
        <dbReference type="EMBL" id="GGY60164.1"/>
    </source>
</evidence>
<protein>
    <submittedName>
        <fullName evidence="2">Uncharacterized protein</fullName>
    </submittedName>
</protein>
<keyword evidence="1" id="KW-0812">Transmembrane</keyword>